<accession>A0A4S8QKH3</accession>
<dbReference type="AlphaFoldDB" id="A0A4S8QKH3"/>
<dbReference type="EMBL" id="STGY01000047">
    <property type="protein sequence ID" value="THV41244.1"/>
    <property type="molecule type" value="Genomic_DNA"/>
</dbReference>
<dbReference type="OrthoDB" id="9854199at2"/>
<gene>
    <name evidence="1" type="ORF">FAB82_12500</name>
</gene>
<protein>
    <recommendedName>
        <fullName evidence="3">Type II toxin-antitoxin system VapB family antitoxin</fullName>
    </recommendedName>
</protein>
<evidence type="ECO:0000313" key="1">
    <source>
        <dbReference type="EMBL" id="THV41244.1"/>
    </source>
</evidence>
<evidence type="ECO:0000313" key="2">
    <source>
        <dbReference type="Proteomes" id="UP000308760"/>
    </source>
</evidence>
<evidence type="ECO:0008006" key="3">
    <source>
        <dbReference type="Google" id="ProtNLM"/>
    </source>
</evidence>
<dbReference type="Proteomes" id="UP000308760">
    <property type="component" value="Unassembled WGS sequence"/>
</dbReference>
<sequence length="88" mass="9766">MGYLGVEAIMTKTLVDVDDELLADVMAKSGANTKKQAINEALEYYREAQQTGPQTAWNNLRRMAADNTIDLDEVERLSNLHKGGRPAE</sequence>
<reference evidence="1 2" key="2">
    <citation type="submission" date="2019-05" db="EMBL/GenBank/DDBJ databases">
        <title>Glycomyces buryatensis sp. nov.</title>
        <authorList>
            <person name="Nikitina E."/>
        </authorList>
    </citation>
    <scope>NUCLEOTIDE SEQUENCE [LARGE SCALE GENOMIC DNA]</scope>
    <source>
        <strain evidence="1 2">18</strain>
    </source>
</reference>
<name>A0A4S8QKH3_9ACTN</name>
<dbReference type="InterPro" id="IPR019239">
    <property type="entry name" value="VapB_antitoxin"/>
</dbReference>
<comment type="caution">
    <text evidence="1">The sequence shown here is derived from an EMBL/GenBank/DDBJ whole genome shotgun (WGS) entry which is preliminary data.</text>
</comment>
<proteinExistence type="predicted"/>
<dbReference type="Pfam" id="PF09957">
    <property type="entry name" value="VapB_antitoxin"/>
    <property type="match status" value="1"/>
</dbReference>
<keyword evidence="2" id="KW-1185">Reference proteome</keyword>
<reference evidence="2" key="1">
    <citation type="submission" date="2019-04" db="EMBL/GenBank/DDBJ databases">
        <title>Nocardioides xinjiangensis sp. nov.</title>
        <authorList>
            <person name="Liu S."/>
        </authorList>
    </citation>
    <scope>NUCLEOTIDE SEQUENCE [LARGE SCALE GENOMIC DNA]</scope>
    <source>
        <strain evidence="2">18</strain>
    </source>
</reference>
<organism evidence="1 2">
    <name type="scientific">Glycomyces buryatensis</name>
    <dbReference type="NCBI Taxonomy" id="2570927"/>
    <lineage>
        <taxon>Bacteria</taxon>
        <taxon>Bacillati</taxon>
        <taxon>Actinomycetota</taxon>
        <taxon>Actinomycetes</taxon>
        <taxon>Glycomycetales</taxon>
        <taxon>Glycomycetaceae</taxon>
        <taxon>Glycomyces</taxon>
    </lineage>
</organism>